<organism evidence="2 3">
    <name type="scientific">Streptomyces filamentosus</name>
    <name type="common">Streptomyces roseosporus</name>
    <dbReference type="NCBI Taxonomy" id="67294"/>
    <lineage>
        <taxon>Bacteria</taxon>
        <taxon>Bacillati</taxon>
        <taxon>Actinomycetota</taxon>
        <taxon>Actinomycetes</taxon>
        <taxon>Kitasatosporales</taxon>
        <taxon>Streptomycetaceae</taxon>
        <taxon>Streptomyces</taxon>
    </lineage>
</organism>
<keyword evidence="3" id="KW-1185">Reference proteome</keyword>
<comment type="caution">
    <text evidence="2">The sequence shown here is derived from an EMBL/GenBank/DDBJ whole genome shotgun (WGS) entry which is preliminary data.</text>
</comment>
<proteinExistence type="predicted"/>
<reference evidence="2" key="2">
    <citation type="submission" date="2020-09" db="EMBL/GenBank/DDBJ databases">
        <authorList>
            <person name="Sun Q."/>
            <person name="Ohkuma M."/>
        </authorList>
    </citation>
    <scope>NUCLEOTIDE SEQUENCE</scope>
    <source>
        <strain evidence="2">JCM 4122</strain>
    </source>
</reference>
<accession>A0A919BT83</accession>
<dbReference type="AlphaFoldDB" id="A0A919BT83"/>
<dbReference type="RefSeq" id="WP_190043177.1">
    <property type="nucleotide sequence ID" value="NZ_BNBE01000002.1"/>
</dbReference>
<feature type="region of interest" description="Disordered" evidence="1">
    <location>
        <begin position="1"/>
        <end position="29"/>
    </location>
</feature>
<name>A0A919BT83_STRFL</name>
<reference evidence="2" key="1">
    <citation type="journal article" date="2014" name="Int. J. Syst. Evol. Microbiol.">
        <title>Complete genome sequence of Corynebacterium casei LMG S-19264T (=DSM 44701T), isolated from a smear-ripened cheese.</title>
        <authorList>
            <consortium name="US DOE Joint Genome Institute (JGI-PGF)"/>
            <person name="Walter F."/>
            <person name="Albersmeier A."/>
            <person name="Kalinowski J."/>
            <person name="Ruckert C."/>
        </authorList>
    </citation>
    <scope>NUCLEOTIDE SEQUENCE</scope>
    <source>
        <strain evidence="2">JCM 4122</strain>
    </source>
</reference>
<gene>
    <name evidence="2" type="ORF">GCM10017667_52570</name>
</gene>
<dbReference type="Proteomes" id="UP000632849">
    <property type="component" value="Unassembled WGS sequence"/>
</dbReference>
<evidence type="ECO:0000313" key="2">
    <source>
        <dbReference type="EMBL" id="GHG12587.1"/>
    </source>
</evidence>
<evidence type="ECO:0000256" key="1">
    <source>
        <dbReference type="SAM" id="MobiDB-lite"/>
    </source>
</evidence>
<dbReference type="EMBL" id="BNBE01000002">
    <property type="protein sequence ID" value="GHG12587.1"/>
    <property type="molecule type" value="Genomic_DNA"/>
</dbReference>
<sequence>MIGSVPATAPGQHQAVQRTGHDGKTAGPNKRIQASAQVTVTVGSATWAQASGTKPSEAAVRTDIVDVLRQALQQDVVLTKAEARIAVKPVTVLDSAPEITKSVNAAIFEQIQLSPAPAHGRADEALQQQLAAGKTTAVRCGRGGRLVQALGRGGSVDFPPAPAMYADRHGRLTLQAPRLTHLPPDDAWFHAPTEVVALLLFPQLAVLLDGADADVMSGLRRLVA</sequence>
<protein>
    <submittedName>
        <fullName evidence="2">Uncharacterized protein</fullName>
    </submittedName>
</protein>
<evidence type="ECO:0000313" key="3">
    <source>
        <dbReference type="Proteomes" id="UP000632849"/>
    </source>
</evidence>